<dbReference type="InterPro" id="IPR021109">
    <property type="entry name" value="Peptidase_aspartic_dom_sf"/>
</dbReference>
<evidence type="ECO:0000313" key="3">
    <source>
        <dbReference type="Proteomes" id="UP001151760"/>
    </source>
</evidence>
<feature type="region of interest" description="Disordered" evidence="1">
    <location>
        <begin position="125"/>
        <end position="181"/>
    </location>
</feature>
<keyword evidence="3" id="KW-1185">Reference proteome</keyword>
<sequence length="385" mass="43934">MKGSRPTPRSNSTHVPQAYAEAFSSNPHPQNLSEPPKQNPFTFHERIGPYPQPQALGTTFEARVRDYMETHTERMKRFENAIFRQREEINDSMIEMFGLLKKLTTSRAPKKVLFREEARHPVTKNVNSISLIRGEEEKNTNDKATSNDSIERPDRSDEEVPINEVEKENEAENGTKNEPIKIAKKELTQVKEEESVEAPGSQSVGYYLKHRINEKIIEGLVENHRFNDSLLAARVGKMKRKTYNLLSRGPVYKAILKKKITKKEDIRGNFEIPCNIGGLKHMNALVNQGSDVNIMPLSTYKKLTDKRLVKTNIRISLASHLYIYPLGIADDILVDVTGYVYPIDFVILAIKEDEKRPFILGTPFLTTAKAVIKFDKGTITLRSER</sequence>
<dbReference type="PANTHER" id="PTHR33067:SF36">
    <property type="match status" value="1"/>
</dbReference>
<dbReference type="Gene3D" id="2.40.70.10">
    <property type="entry name" value="Acid Proteases"/>
    <property type="match status" value="1"/>
</dbReference>
<dbReference type="Proteomes" id="UP001151760">
    <property type="component" value="Unassembled WGS sequence"/>
</dbReference>
<reference evidence="2" key="2">
    <citation type="submission" date="2022-01" db="EMBL/GenBank/DDBJ databases">
        <authorList>
            <person name="Yamashiro T."/>
            <person name="Shiraishi A."/>
            <person name="Satake H."/>
            <person name="Nakayama K."/>
        </authorList>
    </citation>
    <scope>NUCLEOTIDE SEQUENCE</scope>
</reference>
<feature type="compositionally biased region" description="Basic and acidic residues" evidence="1">
    <location>
        <begin position="164"/>
        <end position="181"/>
    </location>
</feature>
<dbReference type="EMBL" id="BQNB010019313">
    <property type="protein sequence ID" value="GJT84000.1"/>
    <property type="molecule type" value="Genomic_DNA"/>
</dbReference>
<feature type="compositionally biased region" description="Polar residues" evidence="1">
    <location>
        <begin position="23"/>
        <end position="33"/>
    </location>
</feature>
<organism evidence="2 3">
    <name type="scientific">Tanacetum coccineum</name>
    <dbReference type="NCBI Taxonomy" id="301880"/>
    <lineage>
        <taxon>Eukaryota</taxon>
        <taxon>Viridiplantae</taxon>
        <taxon>Streptophyta</taxon>
        <taxon>Embryophyta</taxon>
        <taxon>Tracheophyta</taxon>
        <taxon>Spermatophyta</taxon>
        <taxon>Magnoliopsida</taxon>
        <taxon>eudicotyledons</taxon>
        <taxon>Gunneridae</taxon>
        <taxon>Pentapetalae</taxon>
        <taxon>asterids</taxon>
        <taxon>campanulids</taxon>
        <taxon>Asterales</taxon>
        <taxon>Asteraceae</taxon>
        <taxon>Asteroideae</taxon>
        <taxon>Anthemideae</taxon>
        <taxon>Anthemidinae</taxon>
        <taxon>Tanacetum</taxon>
    </lineage>
</organism>
<evidence type="ECO:0000256" key="1">
    <source>
        <dbReference type="SAM" id="MobiDB-lite"/>
    </source>
</evidence>
<accession>A0ABQ5H9H3</accession>
<reference evidence="2" key="1">
    <citation type="journal article" date="2022" name="Int. J. Mol. Sci.">
        <title>Draft Genome of Tanacetum Coccineum: Genomic Comparison of Closely Related Tanacetum-Family Plants.</title>
        <authorList>
            <person name="Yamashiro T."/>
            <person name="Shiraishi A."/>
            <person name="Nakayama K."/>
            <person name="Satake H."/>
        </authorList>
    </citation>
    <scope>NUCLEOTIDE SEQUENCE</scope>
</reference>
<comment type="caution">
    <text evidence="2">The sequence shown here is derived from an EMBL/GenBank/DDBJ whole genome shotgun (WGS) entry which is preliminary data.</text>
</comment>
<proteinExistence type="predicted"/>
<evidence type="ECO:0000313" key="2">
    <source>
        <dbReference type="EMBL" id="GJT84000.1"/>
    </source>
</evidence>
<protein>
    <submittedName>
        <fullName evidence="2">MAK10-like protein</fullName>
    </submittedName>
</protein>
<dbReference type="CDD" id="cd00303">
    <property type="entry name" value="retropepsin_like"/>
    <property type="match status" value="1"/>
</dbReference>
<name>A0ABQ5H9H3_9ASTR</name>
<feature type="region of interest" description="Disordered" evidence="1">
    <location>
        <begin position="1"/>
        <end position="54"/>
    </location>
</feature>
<gene>
    <name evidence="2" type="ORF">Tco_1058342</name>
</gene>
<dbReference type="PANTHER" id="PTHR33067">
    <property type="entry name" value="RNA-DIRECTED DNA POLYMERASE-RELATED"/>
    <property type="match status" value="1"/>
</dbReference>